<keyword evidence="1" id="KW-0479">Metal-binding</keyword>
<organism evidence="3 4">
    <name type="scientific">Mycolicibacterium thermoresistibile (strain ATCC 19527 / DSM 44167 / CIP 105390 / JCM 6362 / NCTC 10409 / 316)</name>
    <name type="common">Mycobacterium thermoresistibile</name>
    <dbReference type="NCBI Taxonomy" id="1078020"/>
    <lineage>
        <taxon>Bacteria</taxon>
        <taxon>Bacillati</taxon>
        <taxon>Actinomycetota</taxon>
        <taxon>Actinomycetes</taxon>
        <taxon>Mycobacteriales</taxon>
        <taxon>Mycobacteriaceae</taxon>
        <taxon>Mycolicibacterium</taxon>
    </lineage>
</organism>
<dbReference type="SUPFAM" id="SSF53335">
    <property type="entry name" value="S-adenosyl-L-methionine-dependent methyltransferases"/>
    <property type="match status" value="1"/>
</dbReference>
<evidence type="ECO:0000256" key="2">
    <source>
        <dbReference type="ARBA" id="ARBA00022842"/>
    </source>
</evidence>
<dbReference type="Proteomes" id="UP000004915">
    <property type="component" value="Unassembled WGS sequence"/>
</dbReference>
<dbReference type="InterPro" id="IPR029063">
    <property type="entry name" value="SAM-dependent_MTases_sf"/>
</dbReference>
<dbReference type="InterPro" id="IPR005299">
    <property type="entry name" value="MeTrfase_7"/>
</dbReference>
<dbReference type="PATRIC" id="fig|1078020.3.peg.1151"/>
<name>G7CDV0_MYCT3</name>
<sequence length="364" mass="39361">MKPEGQLPESSAVVRPVPVGSSTYTARSRLQAAGLAEAIRLFEQAAGAVALPRPPQPIVIADYGAATGHNSLRPICAAIDVLRSRTSADHSVLVTHTDVPKNDFSALFDTLSNDPDSYLAHDPATFTSAVGRSFFDQILPSNSVNLGWSAWAIQFLSRVPEPVPDHLVAAGSSDDRVRTAYARQAARDWQDFLAFRGRELAPHGRLLVMTMALHDSGEFGHRPLLAALRDTLAELRDDGVLTDDQWRRMVLPIVGRSAADFVAPFAPSGRYERLEVEHLEVFDAQDRYYAQYRVDGDAAAFGAQWGAFCRAAVLPALLATAPADPALVGDRLEAGVAARMAADPQESQLPMAQLVLVKRPHPTG</sequence>
<dbReference type="EMBL" id="AGVE01000024">
    <property type="protein sequence ID" value="EHI13779.1"/>
    <property type="molecule type" value="Genomic_DNA"/>
</dbReference>
<reference evidence="3 4" key="1">
    <citation type="submission" date="2011-11" db="EMBL/GenBank/DDBJ databases">
        <authorList>
            <consortium name="Tuberculosis Structural Genomics Consortium"/>
            <person name="Ioerger T.R."/>
        </authorList>
    </citation>
    <scope>NUCLEOTIDE SEQUENCE [LARGE SCALE GENOMIC DNA]</scope>
    <source>
        <strain evidence="4">ATCC 19527 / DSM 44167 / CIP 105390 / JCM 6362 / NCTC 10409 / 316</strain>
    </source>
</reference>
<dbReference type="GO" id="GO:0046872">
    <property type="term" value="F:metal ion binding"/>
    <property type="evidence" value="ECO:0007669"/>
    <property type="project" value="UniProtKB-KW"/>
</dbReference>
<comment type="caution">
    <text evidence="3">The sequence shown here is derived from an EMBL/GenBank/DDBJ whole genome shotgun (WGS) entry which is preliminary data.</text>
</comment>
<protein>
    <recommendedName>
        <fullName evidence="5">SAM dependent carboxyl methyltransferase</fullName>
    </recommendedName>
</protein>
<dbReference type="RefSeq" id="WP_003924635.1">
    <property type="nucleotide sequence ID" value="NZ_AGVE01000024.1"/>
</dbReference>
<evidence type="ECO:0000256" key="1">
    <source>
        <dbReference type="ARBA" id="ARBA00022723"/>
    </source>
</evidence>
<dbReference type="InterPro" id="IPR042086">
    <property type="entry name" value="MeTrfase_capping"/>
</dbReference>
<accession>G7CDV0</accession>
<gene>
    <name evidence="3" type="ORF">KEK_05792</name>
</gene>
<dbReference type="GO" id="GO:0008168">
    <property type="term" value="F:methyltransferase activity"/>
    <property type="evidence" value="ECO:0007669"/>
    <property type="project" value="InterPro"/>
</dbReference>
<evidence type="ECO:0008006" key="5">
    <source>
        <dbReference type="Google" id="ProtNLM"/>
    </source>
</evidence>
<dbReference type="PANTHER" id="PTHR31009">
    <property type="entry name" value="S-ADENOSYL-L-METHIONINE:CARBOXYL METHYLTRANSFERASE FAMILY PROTEIN"/>
    <property type="match status" value="1"/>
</dbReference>
<dbReference type="Gene3D" id="3.40.50.150">
    <property type="entry name" value="Vaccinia Virus protein VP39"/>
    <property type="match status" value="1"/>
</dbReference>
<evidence type="ECO:0000313" key="4">
    <source>
        <dbReference type="Proteomes" id="UP000004915"/>
    </source>
</evidence>
<dbReference type="Gene3D" id="1.10.1200.270">
    <property type="entry name" value="Methyltransferase, alpha-helical capping domain"/>
    <property type="match status" value="1"/>
</dbReference>
<dbReference type="AlphaFoldDB" id="G7CDV0"/>
<dbReference type="Pfam" id="PF03492">
    <property type="entry name" value="Methyltransf_7"/>
    <property type="match status" value="1"/>
</dbReference>
<dbReference type="eggNOG" id="COG2230">
    <property type="taxonomic scope" value="Bacteria"/>
</dbReference>
<keyword evidence="2" id="KW-0460">Magnesium</keyword>
<keyword evidence="4" id="KW-1185">Reference proteome</keyword>
<evidence type="ECO:0000313" key="3">
    <source>
        <dbReference type="EMBL" id="EHI13779.1"/>
    </source>
</evidence>
<proteinExistence type="predicted"/>